<dbReference type="EMBL" id="BMAT01001390">
    <property type="protein sequence ID" value="GFR84516.1"/>
    <property type="molecule type" value="Genomic_DNA"/>
</dbReference>
<feature type="region of interest" description="Disordered" evidence="1">
    <location>
        <begin position="34"/>
        <end position="74"/>
    </location>
</feature>
<evidence type="ECO:0000313" key="3">
    <source>
        <dbReference type="Proteomes" id="UP000762676"/>
    </source>
</evidence>
<keyword evidence="2" id="KW-0548">Nucleotidyltransferase</keyword>
<dbReference type="AlphaFoldDB" id="A0AAV4GIP1"/>
<evidence type="ECO:0000256" key="1">
    <source>
        <dbReference type="SAM" id="MobiDB-lite"/>
    </source>
</evidence>
<dbReference type="Proteomes" id="UP000762676">
    <property type="component" value="Unassembled WGS sequence"/>
</dbReference>
<keyword evidence="2" id="KW-0695">RNA-directed DNA polymerase</keyword>
<keyword evidence="2" id="KW-0808">Transferase</keyword>
<protein>
    <submittedName>
        <fullName evidence="2">Reverse transcriptase</fullName>
    </submittedName>
</protein>
<gene>
    <name evidence="2" type="ORF">ElyMa_000673500</name>
</gene>
<feature type="compositionally biased region" description="Polar residues" evidence="1">
    <location>
        <begin position="49"/>
        <end position="63"/>
    </location>
</feature>
<comment type="caution">
    <text evidence="2">The sequence shown here is derived from an EMBL/GenBank/DDBJ whole genome shotgun (WGS) entry which is preliminary data.</text>
</comment>
<accession>A0AAV4GIP1</accession>
<evidence type="ECO:0000313" key="2">
    <source>
        <dbReference type="EMBL" id="GFR84516.1"/>
    </source>
</evidence>
<name>A0AAV4GIP1_9GAST</name>
<dbReference type="GO" id="GO:0003964">
    <property type="term" value="F:RNA-directed DNA polymerase activity"/>
    <property type="evidence" value="ECO:0007669"/>
    <property type="project" value="UniProtKB-KW"/>
</dbReference>
<keyword evidence="3" id="KW-1185">Reference proteome</keyword>
<sequence>MMEVSSLKTSCYLAPDEYLTIEHGMSIDFWEQAGGRSGKTKGLMERQQRTTLAEKTSENQNRAHGNPAEDQDDELRQLINAKRQRINFPAATAEKQLEDLDRKIVLKLDSLIGDITLEHKLATFGNIVY</sequence>
<reference evidence="2 3" key="1">
    <citation type="journal article" date="2021" name="Elife">
        <title>Chloroplast acquisition without the gene transfer in kleptoplastic sea slugs, Plakobranchus ocellatus.</title>
        <authorList>
            <person name="Maeda T."/>
            <person name="Takahashi S."/>
            <person name="Yoshida T."/>
            <person name="Shimamura S."/>
            <person name="Takaki Y."/>
            <person name="Nagai Y."/>
            <person name="Toyoda A."/>
            <person name="Suzuki Y."/>
            <person name="Arimoto A."/>
            <person name="Ishii H."/>
            <person name="Satoh N."/>
            <person name="Nishiyama T."/>
            <person name="Hasebe M."/>
            <person name="Maruyama T."/>
            <person name="Minagawa J."/>
            <person name="Obokata J."/>
            <person name="Shigenobu S."/>
        </authorList>
    </citation>
    <scope>NUCLEOTIDE SEQUENCE [LARGE SCALE GENOMIC DNA]</scope>
</reference>
<proteinExistence type="predicted"/>
<organism evidence="2 3">
    <name type="scientific">Elysia marginata</name>
    <dbReference type="NCBI Taxonomy" id="1093978"/>
    <lineage>
        <taxon>Eukaryota</taxon>
        <taxon>Metazoa</taxon>
        <taxon>Spiralia</taxon>
        <taxon>Lophotrochozoa</taxon>
        <taxon>Mollusca</taxon>
        <taxon>Gastropoda</taxon>
        <taxon>Heterobranchia</taxon>
        <taxon>Euthyneura</taxon>
        <taxon>Panpulmonata</taxon>
        <taxon>Sacoglossa</taxon>
        <taxon>Placobranchoidea</taxon>
        <taxon>Plakobranchidae</taxon>
        <taxon>Elysia</taxon>
    </lineage>
</organism>